<organism evidence="4 5">
    <name type="scientific">Mycobacterium innocens</name>
    <dbReference type="NCBI Taxonomy" id="2341083"/>
    <lineage>
        <taxon>Bacteria</taxon>
        <taxon>Bacillati</taxon>
        <taxon>Actinomycetota</taxon>
        <taxon>Actinomycetes</taxon>
        <taxon>Mycobacteriales</taxon>
        <taxon>Mycobacteriaceae</taxon>
        <taxon>Mycobacterium</taxon>
    </lineage>
</organism>
<proteinExistence type="predicted"/>
<protein>
    <submittedName>
        <fullName evidence="4">Serine/threonine-protein kinase PknH</fullName>
        <ecNumber evidence="4">2.7.11.1</ecNumber>
    </submittedName>
</protein>
<evidence type="ECO:0000313" key="4">
    <source>
        <dbReference type="EMBL" id="VBA44097.1"/>
    </source>
</evidence>
<feature type="signal peptide" evidence="2">
    <location>
        <begin position="1"/>
        <end position="28"/>
    </location>
</feature>
<sequence length="259" mass="28232">MRQQMAALAGACMFFAGCASIVDGNAVAADTSGPIQTPISVSALDELLLEVSQVNTELDAMSMKVWYRAKAMWDWSQNVADKNCLAVDGPAQDTVYAGSGWTAVRGQRLDDSADDSKNRQHYAIQAVVAFPTAHDAAAFYTTSVQSCKNCSHRRFDDVAPGEPTTVWTVTDVVTENDTLSASQRQEGGDGWACQRALTVRNNVSIDVATCAYSQNVRRQSTSPSRSRQRPLDTDRASLGRRHPAISWAGGFHRPQCRPW</sequence>
<keyword evidence="4" id="KW-0418">Kinase</keyword>
<dbReference type="InterPro" id="IPR038232">
    <property type="entry name" value="PknH-like_Extracell_sf"/>
</dbReference>
<gene>
    <name evidence="4" type="primary">pknH_4</name>
    <name evidence="4" type="ORF">LAUMK13_04854</name>
</gene>
<dbReference type="InterPro" id="IPR026954">
    <property type="entry name" value="PknH-like_Extracell"/>
</dbReference>
<feature type="region of interest" description="Disordered" evidence="1">
    <location>
        <begin position="216"/>
        <end position="259"/>
    </location>
</feature>
<dbReference type="EC" id="2.7.11.1" evidence="4"/>
<evidence type="ECO:0000259" key="3">
    <source>
        <dbReference type="Pfam" id="PF14032"/>
    </source>
</evidence>
<evidence type="ECO:0000256" key="2">
    <source>
        <dbReference type="SAM" id="SignalP"/>
    </source>
</evidence>
<keyword evidence="2" id="KW-0732">Signal</keyword>
<dbReference type="Proteomes" id="UP000267289">
    <property type="component" value="Unassembled WGS sequence"/>
</dbReference>
<evidence type="ECO:0000256" key="1">
    <source>
        <dbReference type="SAM" id="MobiDB-lite"/>
    </source>
</evidence>
<evidence type="ECO:0000313" key="5">
    <source>
        <dbReference type="Proteomes" id="UP000267289"/>
    </source>
</evidence>
<feature type="domain" description="PknH-like extracellular" evidence="3">
    <location>
        <begin position="41"/>
        <end position="215"/>
    </location>
</feature>
<dbReference type="PROSITE" id="PS51257">
    <property type="entry name" value="PROKAR_LIPOPROTEIN"/>
    <property type="match status" value="1"/>
</dbReference>
<reference evidence="4 5" key="1">
    <citation type="submission" date="2018-09" db="EMBL/GenBank/DDBJ databases">
        <authorList>
            <person name="Tagini F."/>
        </authorList>
    </citation>
    <scope>NUCLEOTIDE SEQUENCE [LARGE SCALE GENOMIC DNA]</scope>
    <source>
        <strain evidence="4 5">MK13</strain>
    </source>
</reference>
<dbReference type="EMBL" id="UPHQ01000256">
    <property type="protein sequence ID" value="VBA44097.1"/>
    <property type="molecule type" value="Genomic_DNA"/>
</dbReference>
<name>A0A498QFB3_9MYCO</name>
<feature type="chain" id="PRO_5019845602" evidence="2">
    <location>
        <begin position="29"/>
        <end position="259"/>
    </location>
</feature>
<accession>A0A498QFB3</accession>
<dbReference type="Pfam" id="PF14032">
    <property type="entry name" value="PknH_C"/>
    <property type="match status" value="1"/>
</dbReference>
<keyword evidence="5" id="KW-1185">Reference proteome</keyword>
<dbReference type="GO" id="GO:0004674">
    <property type="term" value="F:protein serine/threonine kinase activity"/>
    <property type="evidence" value="ECO:0007669"/>
    <property type="project" value="UniProtKB-EC"/>
</dbReference>
<dbReference type="AlphaFoldDB" id="A0A498QFB3"/>
<dbReference type="Gene3D" id="3.40.1000.70">
    <property type="entry name" value="PknH-like extracellular domain"/>
    <property type="match status" value="1"/>
</dbReference>
<keyword evidence="4" id="KW-0808">Transferase</keyword>